<keyword evidence="1" id="KW-0802">TPR repeat</keyword>
<keyword evidence="4" id="KW-1185">Reference proteome</keyword>
<dbReference type="InterPro" id="IPR011990">
    <property type="entry name" value="TPR-like_helical_dom_sf"/>
</dbReference>
<reference evidence="3" key="1">
    <citation type="journal article" date="2022" name="Cell">
        <title>Design, construction, and in vivo augmentation of a complex gut microbiome.</title>
        <authorList>
            <person name="Cheng A.G."/>
            <person name="Ho P.Y."/>
            <person name="Aranda-Diaz A."/>
            <person name="Jain S."/>
            <person name="Yu F.B."/>
            <person name="Meng X."/>
            <person name="Wang M."/>
            <person name="Iakiviak M."/>
            <person name="Nagashima K."/>
            <person name="Zhao A."/>
            <person name="Murugkar P."/>
            <person name="Patil A."/>
            <person name="Atabakhsh K."/>
            <person name="Weakley A."/>
            <person name="Yan J."/>
            <person name="Brumbaugh A.R."/>
            <person name="Higginbottom S."/>
            <person name="Dimas A."/>
            <person name="Shiver A.L."/>
            <person name="Deutschbauer A."/>
            <person name="Neff N."/>
            <person name="Sonnenburg J.L."/>
            <person name="Huang K.C."/>
            <person name="Fischbach M.A."/>
        </authorList>
    </citation>
    <scope>NUCLEOTIDE SEQUENCE</scope>
    <source>
        <strain evidence="3">AP11</strain>
    </source>
</reference>
<feature type="chain" id="PRO_5046879899" evidence="2">
    <location>
        <begin position="22"/>
        <end position="577"/>
    </location>
</feature>
<sequence length="577" mass="66056">MNFKSLFRVCVLAAMLLPIEAACSLSARPKGKPAADREYDPQTTASFFYTEGIKNNVMEGDTARSIRLFEKVLAIDSTHAPSLYELAILYAGAGAPEKALQYCLRANRLDTGNLWYRGQLGRLLIATNRLDSAMTVYRSLLRADPDNPDNYRLTAALYDQKGEYEQALAVLDSAQSRLGRIEILSSFRRQMLMSMGKYEQAVEEAKATVEDFPYEEQNYVALAELYAMLGLDSLAQRTYDEALALNPGSTPTIISLNEFYKQRKDNVRFLATAELLFRAPELPLETKLKFYDDLIRTPSFYRDNYFQIGKLASALAIAYPHDRRTRELYARHLIAGGNLEEALKLYKAGIDDPEGRREALNNVLDIEAYLNRPDSVAKYAAEATRYYPSDPELYLRKGGVTAFFLKDYAAAEADYKQALKYARSDSLRSVIYGSLGDNCQNRGDYKNCFKYYDKGLRLDTTNAVIYNNYAYFLSLREERLDDALEMARKANRLSPNNPTYLDTYAWVLYMLGRYEEAREPMRLAVSLDRTDSKELLIHYGDILYKLNDRFMASIYWKKALEKGYDPEEIEKRLKLIE</sequence>
<gene>
    <name evidence="3" type="ORF">NQ491_06860</name>
</gene>
<proteinExistence type="predicted"/>
<evidence type="ECO:0000256" key="1">
    <source>
        <dbReference type="PROSITE-ProRule" id="PRU00339"/>
    </source>
</evidence>
<protein>
    <submittedName>
        <fullName evidence="3">Tetratricopeptide repeat protein</fullName>
    </submittedName>
</protein>
<name>A0ABY5UYT8_9BACT</name>
<organism evidence="3 4">
    <name type="scientific">Alistipes ihumii AP11</name>
    <dbReference type="NCBI Taxonomy" id="1211813"/>
    <lineage>
        <taxon>Bacteria</taxon>
        <taxon>Pseudomonadati</taxon>
        <taxon>Bacteroidota</taxon>
        <taxon>Bacteroidia</taxon>
        <taxon>Bacteroidales</taxon>
        <taxon>Rikenellaceae</taxon>
        <taxon>Alistipes</taxon>
    </lineage>
</organism>
<dbReference type="EMBL" id="CP102294">
    <property type="protein sequence ID" value="UWN56386.1"/>
    <property type="molecule type" value="Genomic_DNA"/>
</dbReference>
<evidence type="ECO:0000313" key="3">
    <source>
        <dbReference type="EMBL" id="UWN56386.1"/>
    </source>
</evidence>
<dbReference type="RefSeq" id="WP_019246188.1">
    <property type="nucleotide sequence ID" value="NZ_CAPH01000013.1"/>
</dbReference>
<dbReference type="Proteomes" id="UP001059295">
    <property type="component" value="Chromosome"/>
</dbReference>
<dbReference type="Pfam" id="PF14559">
    <property type="entry name" value="TPR_19"/>
    <property type="match status" value="1"/>
</dbReference>
<dbReference type="Pfam" id="PF13181">
    <property type="entry name" value="TPR_8"/>
    <property type="match status" value="2"/>
</dbReference>
<dbReference type="SUPFAM" id="SSF48452">
    <property type="entry name" value="TPR-like"/>
    <property type="match status" value="4"/>
</dbReference>
<dbReference type="SMART" id="SM00028">
    <property type="entry name" value="TPR"/>
    <property type="match status" value="7"/>
</dbReference>
<feature type="repeat" description="TPR" evidence="1">
    <location>
        <begin position="216"/>
        <end position="249"/>
    </location>
</feature>
<dbReference type="PROSITE" id="PS50005">
    <property type="entry name" value="TPR"/>
    <property type="match status" value="1"/>
</dbReference>
<evidence type="ECO:0000256" key="2">
    <source>
        <dbReference type="SAM" id="SignalP"/>
    </source>
</evidence>
<dbReference type="GeneID" id="82891440"/>
<dbReference type="PANTHER" id="PTHR12558:SF13">
    <property type="entry name" value="CELL DIVISION CYCLE PROTEIN 27 HOMOLOG"/>
    <property type="match status" value="1"/>
</dbReference>
<dbReference type="InterPro" id="IPR019734">
    <property type="entry name" value="TPR_rpt"/>
</dbReference>
<keyword evidence="2" id="KW-0732">Signal</keyword>
<accession>A0ABY5UYT8</accession>
<dbReference type="Gene3D" id="1.25.40.10">
    <property type="entry name" value="Tetratricopeptide repeat domain"/>
    <property type="match status" value="3"/>
</dbReference>
<dbReference type="Pfam" id="PF13432">
    <property type="entry name" value="TPR_16"/>
    <property type="match status" value="1"/>
</dbReference>
<evidence type="ECO:0000313" key="4">
    <source>
        <dbReference type="Proteomes" id="UP001059295"/>
    </source>
</evidence>
<dbReference type="PANTHER" id="PTHR12558">
    <property type="entry name" value="CELL DIVISION CYCLE 16,23,27"/>
    <property type="match status" value="1"/>
</dbReference>
<feature type="signal peptide" evidence="2">
    <location>
        <begin position="1"/>
        <end position="21"/>
    </location>
</feature>